<evidence type="ECO:0008006" key="4">
    <source>
        <dbReference type="Google" id="ProtNLM"/>
    </source>
</evidence>
<feature type="compositionally biased region" description="Polar residues" evidence="1">
    <location>
        <begin position="1"/>
        <end position="13"/>
    </location>
</feature>
<comment type="caution">
    <text evidence="2">The sequence shown here is derived from an EMBL/GenBank/DDBJ whole genome shotgun (WGS) entry which is preliminary data.</text>
</comment>
<evidence type="ECO:0000313" key="3">
    <source>
        <dbReference type="Proteomes" id="UP001396334"/>
    </source>
</evidence>
<proteinExistence type="predicted"/>
<accession>A0ABR2S003</accession>
<sequence>MATTTEVQAGSSGRRQKKGVLPRLPDPPHPQRGGIMETVGEIKENARGFGLGDSCRGDGGVEIMWLVGSSRVEEWSPSIVFESCRAWILISGLSINLWSEGSFRNIVGIDEVMELTTQGQVYSIVAQEANLVRVSAVENMGMVPCVESDGKSQEGSVGSSCSHMSGETVRVVSPCWRVNQLWRLEHSAGCQHAAPTEQIPREVVVGLDSNTLDKLEDTQKRVPVDAGATSACLAPVLGTFQGSDWKFKSVNTLVESLSSP</sequence>
<evidence type="ECO:0000313" key="2">
    <source>
        <dbReference type="EMBL" id="KAK9018537.1"/>
    </source>
</evidence>
<dbReference type="Proteomes" id="UP001396334">
    <property type="component" value="Unassembled WGS sequence"/>
</dbReference>
<gene>
    <name evidence="2" type="ORF">V6N11_001509</name>
</gene>
<protein>
    <recommendedName>
        <fullName evidence="4">DUF4283 domain-containing protein</fullName>
    </recommendedName>
</protein>
<organism evidence="2 3">
    <name type="scientific">Hibiscus sabdariffa</name>
    <name type="common">roselle</name>
    <dbReference type="NCBI Taxonomy" id="183260"/>
    <lineage>
        <taxon>Eukaryota</taxon>
        <taxon>Viridiplantae</taxon>
        <taxon>Streptophyta</taxon>
        <taxon>Embryophyta</taxon>
        <taxon>Tracheophyta</taxon>
        <taxon>Spermatophyta</taxon>
        <taxon>Magnoliopsida</taxon>
        <taxon>eudicotyledons</taxon>
        <taxon>Gunneridae</taxon>
        <taxon>Pentapetalae</taxon>
        <taxon>rosids</taxon>
        <taxon>malvids</taxon>
        <taxon>Malvales</taxon>
        <taxon>Malvaceae</taxon>
        <taxon>Malvoideae</taxon>
        <taxon>Hibiscus</taxon>
    </lineage>
</organism>
<feature type="region of interest" description="Disordered" evidence="1">
    <location>
        <begin position="1"/>
        <end position="32"/>
    </location>
</feature>
<keyword evidence="3" id="KW-1185">Reference proteome</keyword>
<reference evidence="2 3" key="1">
    <citation type="journal article" date="2024" name="G3 (Bethesda)">
        <title>Genome assembly of Hibiscus sabdariffa L. provides insights into metabolisms of medicinal natural products.</title>
        <authorList>
            <person name="Kim T."/>
        </authorList>
    </citation>
    <scope>NUCLEOTIDE SEQUENCE [LARGE SCALE GENOMIC DNA]</scope>
    <source>
        <strain evidence="2">TK-2024</strain>
        <tissue evidence="2">Old leaves</tissue>
    </source>
</reference>
<name>A0ABR2S003_9ROSI</name>
<evidence type="ECO:0000256" key="1">
    <source>
        <dbReference type="SAM" id="MobiDB-lite"/>
    </source>
</evidence>
<dbReference type="EMBL" id="JBBPBN010000019">
    <property type="protein sequence ID" value="KAK9018537.1"/>
    <property type="molecule type" value="Genomic_DNA"/>
</dbReference>